<comment type="caution">
    <text evidence="6">The sequence shown here is derived from an EMBL/GenBank/DDBJ whole genome shotgun (WGS) entry which is preliminary data.</text>
</comment>
<organism evidence="6 7">
    <name type="scientific">Methylobacter tundripaludum</name>
    <dbReference type="NCBI Taxonomy" id="173365"/>
    <lineage>
        <taxon>Bacteria</taxon>
        <taxon>Pseudomonadati</taxon>
        <taxon>Pseudomonadota</taxon>
        <taxon>Gammaproteobacteria</taxon>
        <taxon>Methylococcales</taxon>
        <taxon>Methylococcaceae</taxon>
        <taxon>Methylobacter</taxon>
    </lineage>
</organism>
<dbReference type="InterPro" id="IPR007809">
    <property type="entry name" value="FlgN-like"/>
</dbReference>
<evidence type="ECO:0000256" key="4">
    <source>
        <dbReference type="SAM" id="Coils"/>
    </source>
</evidence>
<feature type="coiled-coil region" evidence="4">
    <location>
        <begin position="19"/>
        <end position="65"/>
    </location>
</feature>
<proteinExistence type="inferred from homology"/>
<dbReference type="GO" id="GO:0044780">
    <property type="term" value="P:bacterial-type flagellum assembly"/>
    <property type="evidence" value="ECO:0007669"/>
    <property type="project" value="InterPro"/>
</dbReference>
<name>A0A2S6H340_9GAMM</name>
<evidence type="ECO:0000256" key="5">
    <source>
        <dbReference type="SAM" id="MobiDB-lite"/>
    </source>
</evidence>
<feature type="compositionally biased region" description="Polar residues" evidence="5">
    <location>
        <begin position="146"/>
        <end position="155"/>
    </location>
</feature>
<feature type="region of interest" description="Disordered" evidence="5">
    <location>
        <begin position="146"/>
        <end position="166"/>
    </location>
</feature>
<comment type="function">
    <text evidence="1">Required for the efficient initiation of filament assembly.</text>
</comment>
<dbReference type="EMBL" id="PTIY01000006">
    <property type="protein sequence ID" value="PPK71840.1"/>
    <property type="molecule type" value="Genomic_DNA"/>
</dbReference>
<evidence type="ECO:0000256" key="1">
    <source>
        <dbReference type="ARBA" id="ARBA00002397"/>
    </source>
</evidence>
<dbReference type="InterPro" id="IPR036679">
    <property type="entry name" value="FlgN-like_sf"/>
</dbReference>
<keyword evidence="6" id="KW-0282">Flagellum</keyword>
<reference evidence="6 7" key="1">
    <citation type="submission" date="2018-02" db="EMBL/GenBank/DDBJ databases">
        <title>Subsurface microbial communities from deep shales in Ohio and West Virginia, USA.</title>
        <authorList>
            <person name="Wrighton K."/>
        </authorList>
    </citation>
    <scope>NUCLEOTIDE SEQUENCE [LARGE SCALE GENOMIC DNA]</scope>
    <source>
        <strain evidence="6 7">OWC-G53F</strain>
    </source>
</reference>
<evidence type="ECO:0000256" key="3">
    <source>
        <dbReference type="ARBA" id="ARBA00022795"/>
    </source>
</evidence>
<dbReference type="SUPFAM" id="SSF140566">
    <property type="entry name" value="FlgN-like"/>
    <property type="match status" value="1"/>
</dbReference>
<evidence type="ECO:0000256" key="2">
    <source>
        <dbReference type="ARBA" id="ARBA00007703"/>
    </source>
</evidence>
<accession>A0A2S6H340</accession>
<evidence type="ECO:0000313" key="6">
    <source>
        <dbReference type="EMBL" id="PPK71840.1"/>
    </source>
</evidence>
<keyword evidence="6" id="KW-0969">Cilium</keyword>
<sequence length="166" mass="18596">MNMIEQTYPITEKLIINALQLAQQLHHELIQEADALKKTQQAELINTIAANKKQLVAQMEQFNAQLTQVLATENLPNDQAGINEYFKRAVTAGLLATQSMSNWTQLMLTCTECRNLNEQNGASIDLLSRHTKRSLDILKGKPEFTNTYGSDGSTQSDRHSHTLISV</sequence>
<dbReference type="Gene3D" id="1.20.58.300">
    <property type="entry name" value="FlgN-like"/>
    <property type="match status" value="1"/>
</dbReference>
<evidence type="ECO:0000313" key="7">
    <source>
        <dbReference type="Proteomes" id="UP000238071"/>
    </source>
</evidence>
<keyword evidence="6" id="KW-0966">Cell projection</keyword>
<protein>
    <submittedName>
        <fullName evidence="6">Flagella synthesis protein FlgN</fullName>
    </submittedName>
</protein>
<dbReference type="Proteomes" id="UP000238071">
    <property type="component" value="Unassembled WGS sequence"/>
</dbReference>
<gene>
    <name evidence="6" type="ORF">B0F88_106192</name>
</gene>
<keyword evidence="4" id="KW-0175">Coiled coil</keyword>
<keyword evidence="3" id="KW-1005">Bacterial flagellum biogenesis</keyword>
<dbReference type="AlphaFoldDB" id="A0A2S6H340"/>
<keyword evidence="7" id="KW-1185">Reference proteome</keyword>
<dbReference type="Pfam" id="PF05130">
    <property type="entry name" value="FlgN"/>
    <property type="match status" value="1"/>
</dbReference>
<comment type="similarity">
    <text evidence="2">Belongs to the FlgN family.</text>
</comment>